<protein>
    <recommendedName>
        <fullName evidence="4">Glycosyltransferase RgtA/B/C/D-like domain-containing protein</fullName>
    </recommendedName>
</protein>
<feature type="transmembrane region" description="Helical" evidence="1">
    <location>
        <begin position="245"/>
        <end position="265"/>
    </location>
</feature>
<accession>A0ABX0TYD4</accession>
<evidence type="ECO:0008006" key="4">
    <source>
        <dbReference type="Google" id="ProtNLM"/>
    </source>
</evidence>
<comment type="caution">
    <text evidence="2">The sequence shown here is derived from an EMBL/GenBank/DDBJ whole genome shotgun (WGS) entry which is preliminary data.</text>
</comment>
<gene>
    <name evidence="2" type="ORF">FHT01_000872</name>
</gene>
<keyword evidence="1" id="KW-0812">Transmembrane</keyword>
<keyword evidence="1" id="KW-1133">Transmembrane helix</keyword>
<feature type="transmembrane region" description="Helical" evidence="1">
    <location>
        <begin position="336"/>
        <end position="357"/>
    </location>
</feature>
<feature type="transmembrane region" description="Helical" evidence="1">
    <location>
        <begin position="393"/>
        <end position="416"/>
    </location>
</feature>
<sequence length="479" mass="51009">MQSRRPDRLTLLLLFALVWGSIAAFGSWEWNPNNTTRLFAAISLVEDGDARIDEFAPLTIDKATFDGHSYMDKAPGTTLMALPVVAAVHGVTGERSGSLGYVFGNEALGGFLKLRLRLIVALIIAPLTALAAVLLYDLGLGLTGNRGGALFGALGFGLGSPVWGWSTTLFGHAPVTALLVVAIWAIRRATRPGARRPVPGFALAGAALGWTLVIEHPALLVGAPVGLWGLWRAARLSPAMRNPMLGAALAAGVVALLPLLGYNLAAFGTPFRLGYQGVVGFEGMQQGLFGLTYPKPEVLAAIVFGTDRGMIWVAPVMLLAPFGIARLIRNPDTRDLGWLAVGGAATAFLYNASYFYWNGGNATGPRHTLPALAYLAIGLAPYWADIGGRIGRWLASGLLALSIAVNAVIASAEVFAPDPATQPGRSILDLVWHDRFARGYLRTIASEYGGWTPWQGFEAWAIAAVFLLALLIFRTRRLT</sequence>
<feature type="transmembrane region" description="Helical" evidence="1">
    <location>
        <begin position="369"/>
        <end position="386"/>
    </location>
</feature>
<keyword evidence="3" id="KW-1185">Reference proteome</keyword>
<feature type="transmembrane region" description="Helical" evidence="1">
    <location>
        <begin position="298"/>
        <end position="324"/>
    </location>
</feature>
<reference evidence="2 3" key="1">
    <citation type="submission" date="2020-03" db="EMBL/GenBank/DDBJ databases">
        <title>Genomic Encyclopedia of Type Strains, Phase IV (KMG-IV): sequencing the most valuable type-strain genomes for metagenomic binning, comparative biology and taxonomic classification.</title>
        <authorList>
            <person name="Goeker M."/>
        </authorList>
    </citation>
    <scope>NUCLEOTIDE SEQUENCE [LARGE SCALE GENOMIC DNA]</scope>
    <source>
        <strain evidence="2 3">DSM 22753</strain>
    </source>
</reference>
<evidence type="ECO:0000313" key="3">
    <source>
        <dbReference type="Proteomes" id="UP000788153"/>
    </source>
</evidence>
<feature type="transmembrane region" description="Helical" evidence="1">
    <location>
        <begin position="116"/>
        <end position="135"/>
    </location>
</feature>
<name>A0ABX0TYD4_9SPHN</name>
<evidence type="ECO:0000256" key="1">
    <source>
        <dbReference type="SAM" id="Phobius"/>
    </source>
</evidence>
<proteinExistence type="predicted"/>
<feature type="transmembrane region" description="Helical" evidence="1">
    <location>
        <begin position="457"/>
        <end position="473"/>
    </location>
</feature>
<dbReference type="RefSeq" id="WP_140230765.1">
    <property type="nucleotide sequence ID" value="NZ_BAAAEV010000001.1"/>
</dbReference>
<keyword evidence="1" id="KW-0472">Membrane</keyword>
<feature type="transmembrane region" description="Helical" evidence="1">
    <location>
        <begin position="169"/>
        <end position="186"/>
    </location>
</feature>
<evidence type="ECO:0000313" key="2">
    <source>
        <dbReference type="EMBL" id="NIJ23330.1"/>
    </source>
</evidence>
<dbReference type="EMBL" id="JAASQP010000001">
    <property type="protein sequence ID" value="NIJ23330.1"/>
    <property type="molecule type" value="Genomic_DNA"/>
</dbReference>
<dbReference type="Proteomes" id="UP000788153">
    <property type="component" value="Unassembled WGS sequence"/>
</dbReference>
<organism evidence="2 3">
    <name type="scientific">Sphingomonas japonica</name>
    <dbReference type="NCBI Taxonomy" id="511662"/>
    <lineage>
        <taxon>Bacteria</taxon>
        <taxon>Pseudomonadati</taxon>
        <taxon>Pseudomonadota</taxon>
        <taxon>Alphaproteobacteria</taxon>
        <taxon>Sphingomonadales</taxon>
        <taxon>Sphingomonadaceae</taxon>
        <taxon>Sphingomonas</taxon>
    </lineage>
</organism>